<sequence length="77" mass="8853">EILVVVGVEFHVLIVIVVEVDVLVIDVLVEVIVLVEVQVVFVVQKMVYFHERRIRYLTKFGDTFLDDVVQLLVKISS</sequence>
<feature type="transmembrane region" description="Helical" evidence="1">
    <location>
        <begin position="12"/>
        <end position="43"/>
    </location>
</feature>
<keyword evidence="1" id="KW-1133">Transmembrane helix</keyword>
<proteinExistence type="predicted"/>
<evidence type="ECO:0000313" key="3">
    <source>
        <dbReference type="Proteomes" id="UP000265520"/>
    </source>
</evidence>
<keyword evidence="1" id="KW-0812">Transmembrane</keyword>
<reference evidence="2 3" key="1">
    <citation type="journal article" date="2018" name="Front. Plant Sci.">
        <title>Red Clover (Trifolium pratense) and Zigzag Clover (T. medium) - A Picture of Genomic Similarities and Differences.</title>
        <authorList>
            <person name="Dluhosova J."/>
            <person name="Istvanek J."/>
            <person name="Nedelnik J."/>
            <person name="Repkova J."/>
        </authorList>
    </citation>
    <scope>NUCLEOTIDE SEQUENCE [LARGE SCALE GENOMIC DNA]</scope>
    <source>
        <strain evidence="3">cv. 10/8</strain>
        <tissue evidence="2">Leaf</tissue>
    </source>
</reference>
<keyword evidence="1" id="KW-0472">Membrane</keyword>
<comment type="caution">
    <text evidence="2">The sequence shown here is derived from an EMBL/GenBank/DDBJ whole genome shotgun (WGS) entry which is preliminary data.</text>
</comment>
<keyword evidence="3" id="KW-1185">Reference proteome</keyword>
<organism evidence="2 3">
    <name type="scientific">Trifolium medium</name>
    <dbReference type="NCBI Taxonomy" id="97028"/>
    <lineage>
        <taxon>Eukaryota</taxon>
        <taxon>Viridiplantae</taxon>
        <taxon>Streptophyta</taxon>
        <taxon>Embryophyta</taxon>
        <taxon>Tracheophyta</taxon>
        <taxon>Spermatophyta</taxon>
        <taxon>Magnoliopsida</taxon>
        <taxon>eudicotyledons</taxon>
        <taxon>Gunneridae</taxon>
        <taxon>Pentapetalae</taxon>
        <taxon>rosids</taxon>
        <taxon>fabids</taxon>
        <taxon>Fabales</taxon>
        <taxon>Fabaceae</taxon>
        <taxon>Papilionoideae</taxon>
        <taxon>50 kb inversion clade</taxon>
        <taxon>NPAAA clade</taxon>
        <taxon>Hologalegina</taxon>
        <taxon>IRL clade</taxon>
        <taxon>Trifolieae</taxon>
        <taxon>Trifolium</taxon>
    </lineage>
</organism>
<dbReference type="Proteomes" id="UP000265520">
    <property type="component" value="Unassembled WGS sequence"/>
</dbReference>
<protein>
    <submittedName>
        <fullName evidence="2">Uncharacterized protein</fullName>
    </submittedName>
</protein>
<evidence type="ECO:0000313" key="2">
    <source>
        <dbReference type="EMBL" id="MCI44554.1"/>
    </source>
</evidence>
<evidence type="ECO:0000256" key="1">
    <source>
        <dbReference type="SAM" id="Phobius"/>
    </source>
</evidence>
<accession>A0A392S8P2</accession>
<name>A0A392S8P2_9FABA</name>
<dbReference type="EMBL" id="LXQA010332257">
    <property type="protein sequence ID" value="MCI44554.1"/>
    <property type="molecule type" value="Genomic_DNA"/>
</dbReference>
<dbReference type="AlphaFoldDB" id="A0A392S8P2"/>
<feature type="non-terminal residue" evidence="2">
    <location>
        <position position="1"/>
    </location>
</feature>
<feature type="non-terminal residue" evidence="2">
    <location>
        <position position="77"/>
    </location>
</feature>